<dbReference type="InParanoid" id="A0A5N4A948"/>
<evidence type="ECO:0000256" key="3">
    <source>
        <dbReference type="SAM" id="SignalP"/>
    </source>
</evidence>
<name>A0A5N4A948_PHOPY</name>
<feature type="signal peptide" evidence="3">
    <location>
        <begin position="1"/>
        <end position="18"/>
    </location>
</feature>
<dbReference type="InterPro" id="IPR050541">
    <property type="entry name" value="LRR_TM_domain-containing"/>
</dbReference>
<protein>
    <recommendedName>
        <fullName evidence="6">LRRCT domain-containing protein</fullName>
    </recommendedName>
</protein>
<dbReference type="EMBL" id="VVIM01000009">
    <property type="protein sequence ID" value="KAB0793850.1"/>
    <property type="molecule type" value="Genomic_DNA"/>
</dbReference>
<comment type="caution">
    <text evidence="4">The sequence shown here is derived from an EMBL/GenBank/DDBJ whole genome shotgun (WGS) entry which is preliminary data.</text>
</comment>
<keyword evidence="5" id="KW-1185">Reference proteome</keyword>
<keyword evidence="3" id="KW-0732">Signal</keyword>
<dbReference type="InterPro" id="IPR032675">
    <property type="entry name" value="LRR_dom_sf"/>
</dbReference>
<dbReference type="GO" id="GO:0005886">
    <property type="term" value="C:plasma membrane"/>
    <property type="evidence" value="ECO:0007669"/>
    <property type="project" value="TreeGrafter"/>
</dbReference>
<dbReference type="PANTHER" id="PTHR24369">
    <property type="entry name" value="ANTIGEN BSP, PUTATIVE-RELATED"/>
    <property type="match status" value="1"/>
</dbReference>
<organism evidence="4 5">
    <name type="scientific">Photinus pyralis</name>
    <name type="common">Common eastern firefly</name>
    <name type="synonym">Lampyris pyralis</name>
    <dbReference type="NCBI Taxonomy" id="7054"/>
    <lineage>
        <taxon>Eukaryota</taxon>
        <taxon>Metazoa</taxon>
        <taxon>Ecdysozoa</taxon>
        <taxon>Arthropoda</taxon>
        <taxon>Hexapoda</taxon>
        <taxon>Insecta</taxon>
        <taxon>Pterygota</taxon>
        <taxon>Neoptera</taxon>
        <taxon>Endopterygota</taxon>
        <taxon>Coleoptera</taxon>
        <taxon>Polyphaga</taxon>
        <taxon>Elateriformia</taxon>
        <taxon>Elateroidea</taxon>
        <taxon>Lampyridae</taxon>
        <taxon>Lampyrinae</taxon>
        <taxon>Photinus</taxon>
    </lineage>
</organism>
<reference evidence="4 5" key="1">
    <citation type="journal article" date="2018" name="Elife">
        <title>Firefly genomes illuminate parallel origins of bioluminescence in beetles.</title>
        <authorList>
            <person name="Fallon T.R."/>
            <person name="Lower S.E."/>
            <person name="Chang C.H."/>
            <person name="Bessho-Uehara M."/>
            <person name="Martin G.J."/>
            <person name="Bewick A.J."/>
            <person name="Behringer M."/>
            <person name="Debat H.J."/>
            <person name="Wong I."/>
            <person name="Day J.C."/>
            <person name="Suvorov A."/>
            <person name="Silva C.J."/>
            <person name="Stanger-Hall K.F."/>
            <person name="Hall D.W."/>
            <person name="Schmitz R.J."/>
            <person name="Nelson D.R."/>
            <person name="Lewis S.M."/>
            <person name="Shigenobu S."/>
            <person name="Bybee S.M."/>
            <person name="Larracuente A.M."/>
            <person name="Oba Y."/>
            <person name="Weng J.K."/>
        </authorList>
    </citation>
    <scope>NUCLEOTIDE SEQUENCE [LARGE SCALE GENOMIC DNA]</scope>
    <source>
        <strain evidence="4">1611_PpyrPB1</strain>
        <tissue evidence="4">Whole body</tissue>
    </source>
</reference>
<dbReference type="PANTHER" id="PTHR24369:SF211">
    <property type="entry name" value="LEUCINE-RICH REPEAT-CONTAINING PROTEIN 15-LIKE"/>
    <property type="match status" value="1"/>
</dbReference>
<sequence length="352" mass="40002">MYTFAFLSFWAFFLTVNSQLCVESSFSVIPVRLYYNRSENIVDKRVSRCLSPSTVPNYDEAGFLGIRVADQYIPNLNKGVVSGFRGTFSVDFEDNHIETVKREAFFDLPGVRSISLISSRIRWFETRAFSDLPSLVYINLEKNDISSLPPGVFDNLPNLERLVLSENQLTAFKPESLRRVPNLQVIDLNFNSITELRTDSFSSVPSLRNLNLLANQISEIHPNAFRGLKSLLLLNLADNNIKDLNINFDLISNLAVLELEANLINYVPEKLTRDLPSLKTFSIYSNPLQCSCLNQLAKLSFDNKFALHTHCNDNLPICVDPITYPSKCIPRSAKDFPSNMPNFKSFFKKCTI</sequence>
<dbReference type="PROSITE" id="PS51450">
    <property type="entry name" value="LRR"/>
    <property type="match status" value="2"/>
</dbReference>
<proteinExistence type="predicted"/>
<evidence type="ECO:0008006" key="6">
    <source>
        <dbReference type="Google" id="ProtNLM"/>
    </source>
</evidence>
<dbReference type="SMART" id="SM00369">
    <property type="entry name" value="LRR_TYP"/>
    <property type="match status" value="6"/>
</dbReference>
<accession>A0A5N4A948</accession>
<dbReference type="InterPro" id="IPR001611">
    <property type="entry name" value="Leu-rich_rpt"/>
</dbReference>
<gene>
    <name evidence="4" type="ORF">PPYR_13470</name>
</gene>
<dbReference type="Gene3D" id="3.80.10.10">
    <property type="entry name" value="Ribonuclease Inhibitor"/>
    <property type="match status" value="2"/>
</dbReference>
<dbReference type="SUPFAM" id="SSF52058">
    <property type="entry name" value="L domain-like"/>
    <property type="match status" value="1"/>
</dbReference>
<evidence type="ECO:0000256" key="1">
    <source>
        <dbReference type="ARBA" id="ARBA00022614"/>
    </source>
</evidence>
<dbReference type="Proteomes" id="UP000327044">
    <property type="component" value="Unassembled WGS sequence"/>
</dbReference>
<evidence type="ECO:0000313" key="4">
    <source>
        <dbReference type="EMBL" id="KAB0793850.1"/>
    </source>
</evidence>
<evidence type="ECO:0000256" key="2">
    <source>
        <dbReference type="ARBA" id="ARBA00022737"/>
    </source>
</evidence>
<feature type="chain" id="PRO_5024347076" description="LRRCT domain-containing protein" evidence="3">
    <location>
        <begin position="19"/>
        <end position="352"/>
    </location>
</feature>
<dbReference type="InterPro" id="IPR003591">
    <property type="entry name" value="Leu-rich_rpt_typical-subtyp"/>
</dbReference>
<dbReference type="Pfam" id="PF13855">
    <property type="entry name" value="LRR_8"/>
    <property type="match status" value="2"/>
</dbReference>
<keyword evidence="1" id="KW-0433">Leucine-rich repeat</keyword>
<keyword evidence="2" id="KW-0677">Repeat</keyword>
<dbReference type="AlphaFoldDB" id="A0A5N4A948"/>
<evidence type="ECO:0000313" key="5">
    <source>
        <dbReference type="Proteomes" id="UP000327044"/>
    </source>
</evidence>
<dbReference type="Pfam" id="PF00560">
    <property type="entry name" value="LRR_1"/>
    <property type="match status" value="1"/>
</dbReference>